<evidence type="ECO:0000313" key="1">
    <source>
        <dbReference type="EMBL" id="JAH76738.1"/>
    </source>
</evidence>
<reference evidence="1" key="1">
    <citation type="submission" date="2014-11" db="EMBL/GenBank/DDBJ databases">
        <authorList>
            <person name="Amaro Gonzalez C."/>
        </authorList>
    </citation>
    <scope>NUCLEOTIDE SEQUENCE</scope>
</reference>
<reference evidence="1" key="2">
    <citation type="journal article" date="2015" name="Fish Shellfish Immunol.">
        <title>Early steps in the European eel (Anguilla anguilla)-Vibrio vulnificus interaction in the gills: Role of the RtxA13 toxin.</title>
        <authorList>
            <person name="Callol A."/>
            <person name="Pajuelo D."/>
            <person name="Ebbesson L."/>
            <person name="Teles M."/>
            <person name="MacKenzie S."/>
            <person name="Amaro C."/>
        </authorList>
    </citation>
    <scope>NUCLEOTIDE SEQUENCE</scope>
</reference>
<name>A0A0E9VHS4_ANGAN</name>
<organism evidence="1">
    <name type="scientific">Anguilla anguilla</name>
    <name type="common">European freshwater eel</name>
    <name type="synonym">Muraena anguilla</name>
    <dbReference type="NCBI Taxonomy" id="7936"/>
    <lineage>
        <taxon>Eukaryota</taxon>
        <taxon>Metazoa</taxon>
        <taxon>Chordata</taxon>
        <taxon>Craniata</taxon>
        <taxon>Vertebrata</taxon>
        <taxon>Euteleostomi</taxon>
        <taxon>Actinopterygii</taxon>
        <taxon>Neopterygii</taxon>
        <taxon>Teleostei</taxon>
        <taxon>Anguilliformes</taxon>
        <taxon>Anguillidae</taxon>
        <taxon>Anguilla</taxon>
    </lineage>
</organism>
<sequence length="18" mass="2053">METESRVFVLKNTSIVSL</sequence>
<dbReference type="AlphaFoldDB" id="A0A0E9VHS4"/>
<accession>A0A0E9VHS4</accession>
<protein>
    <submittedName>
        <fullName evidence="1">Uncharacterized protein</fullName>
    </submittedName>
</protein>
<dbReference type="EMBL" id="GBXM01031839">
    <property type="protein sequence ID" value="JAH76738.1"/>
    <property type="molecule type" value="Transcribed_RNA"/>
</dbReference>
<proteinExistence type="predicted"/>